<dbReference type="PATRIC" id="fig|476652.3.peg.3273"/>
<dbReference type="STRING" id="476652.DEAC_c31130"/>
<accession>A0A0J1IK92</accession>
<organism evidence="1 2">
    <name type="scientific">Desulfosporosinus acididurans</name>
    <dbReference type="NCBI Taxonomy" id="476652"/>
    <lineage>
        <taxon>Bacteria</taxon>
        <taxon>Bacillati</taxon>
        <taxon>Bacillota</taxon>
        <taxon>Clostridia</taxon>
        <taxon>Eubacteriales</taxon>
        <taxon>Desulfitobacteriaceae</taxon>
        <taxon>Desulfosporosinus</taxon>
    </lineage>
</organism>
<evidence type="ECO:0000313" key="1">
    <source>
        <dbReference type="EMBL" id="KLU65146.1"/>
    </source>
</evidence>
<reference evidence="1 2" key="1">
    <citation type="submission" date="2015-06" db="EMBL/GenBank/DDBJ databases">
        <title>Draft genome of the moderately acidophilic sulfate reducer Candidatus Desulfosporosinus acididurans strain M1.</title>
        <authorList>
            <person name="Poehlein A."/>
            <person name="Petzsch P."/>
            <person name="Johnson B.D."/>
            <person name="Schloemann M."/>
            <person name="Daniel R."/>
            <person name="Muehling M."/>
        </authorList>
    </citation>
    <scope>NUCLEOTIDE SEQUENCE [LARGE SCALE GENOMIC DNA]</scope>
    <source>
        <strain evidence="1 2">M1</strain>
    </source>
</reference>
<protein>
    <submittedName>
        <fullName evidence="1">Uncharacterized protein</fullName>
    </submittedName>
</protein>
<dbReference type="EMBL" id="LDZY01000010">
    <property type="protein sequence ID" value="KLU65146.1"/>
    <property type="molecule type" value="Genomic_DNA"/>
</dbReference>
<keyword evidence="2" id="KW-1185">Reference proteome</keyword>
<comment type="caution">
    <text evidence="1">The sequence shown here is derived from an EMBL/GenBank/DDBJ whole genome shotgun (WGS) entry which is preliminary data.</text>
</comment>
<evidence type="ECO:0000313" key="2">
    <source>
        <dbReference type="Proteomes" id="UP000036356"/>
    </source>
</evidence>
<dbReference type="AlphaFoldDB" id="A0A0J1IK92"/>
<proteinExistence type="predicted"/>
<name>A0A0J1IK92_9FIRM</name>
<dbReference type="Proteomes" id="UP000036356">
    <property type="component" value="Unassembled WGS sequence"/>
</dbReference>
<gene>
    <name evidence="1" type="ORF">DEAC_c31130</name>
</gene>
<sequence>MTANGPTFFGGLIMNKGISSTDSDWSNTLDYEKIEAEIFEAAFYTMNFLCNNPGCKLVHRLVFNALTERRTYQDRVLFHAGTTYMYMAKGIENDSLTQWLRIIQNLTLNTQIDTTALYRRAIDGS</sequence>